<keyword evidence="3 7" id="KW-0997">Cell inner membrane</keyword>
<keyword evidence="5 7" id="KW-1133">Transmembrane helix</keyword>
<dbReference type="InterPro" id="IPR010656">
    <property type="entry name" value="DctM"/>
</dbReference>
<feature type="domain" description="TRAP C4-dicarboxylate transport system permease DctM subunit" evidence="8">
    <location>
        <begin position="6"/>
        <end position="413"/>
    </location>
</feature>
<comment type="function">
    <text evidence="7">Part of the tripartite ATP-independent periplasmic (TRAP) transport system.</text>
</comment>
<comment type="subcellular location">
    <subcellularLocation>
        <location evidence="1 7">Cell inner membrane</location>
        <topology evidence="1 7">Multi-pass membrane protein</topology>
    </subcellularLocation>
</comment>
<dbReference type="GO" id="GO:0005886">
    <property type="term" value="C:plasma membrane"/>
    <property type="evidence" value="ECO:0007669"/>
    <property type="project" value="UniProtKB-SubCell"/>
</dbReference>
<comment type="subunit">
    <text evidence="7">The complex comprises the extracytoplasmic solute receptor protein and the two transmembrane proteins.</text>
</comment>
<dbReference type="AlphaFoldDB" id="A0A844W4L9"/>
<feature type="transmembrane region" description="Helical" evidence="7">
    <location>
        <begin position="238"/>
        <end position="256"/>
    </location>
</feature>
<name>A0A844W4L9_9RHOB</name>
<dbReference type="PANTHER" id="PTHR33362:SF2">
    <property type="entry name" value="TRAP TRANSPORTER LARGE PERMEASE PROTEIN"/>
    <property type="match status" value="1"/>
</dbReference>
<sequence>MILLLAIAALLLAGGVALSYVIGATAVLSFVAADRTMFLAAIPQKIVAHIDNFTLMSMPLFILAGEIMNRSGVTQALLRLAMLMFGGLRGGLGHVNVATSVFFAGISGSAVADAASLSNMLVPQMRKEGYRDTYAAAITAASSVIGPIIPPSIVMIFYGALMGTSVAGLFVAGFLPGLLLAAALMLLNAVYSRREGYASQSTPMSDKRAVIRDALPALLIPVIIIGGIVFGIVTPTEAATLSVFCALIVGRLYGPFDRAGLFAAFRRTAVLSGSIFLILSAVAAFGYLAGLQQLPTRMAEWLIGLGFDGWTYLLLLNVVFLIAGMFLEVPVALALLVPLLAPTAVTMGVDPVHLGIVICLNLTIGMASPPFGACLIIVSTVTGVGYWRLCRAVIPFVLVEIVILLIVTYVPGISMVLPRLFGYAG</sequence>
<evidence type="ECO:0000256" key="5">
    <source>
        <dbReference type="ARBA" id="ARBA00022989"/>
    </source>
</evidence>
<evidence type="ECO:0000256" key="7">
    <source>
        <dbReference type="RuleBase" id="RU369079"/>
    </source>
</evidence>
<keyword evidence="10" id="KW-1185">Reference proteome</keyword>
<comment type="similarity">
    <text evidence="7">Belongs to the TRAP transporter large permease family.</text>
</comment>
<dbReference type="Pfam" id="PF06808">
    <property type="entry name" value="DctM"/>
    <property type="match status" value="1"/>
</dbReference>
<feature type="transmembrane region" description="Helical" evidence="7">
    <location>
        <begin position="268"/>
        <end position="290"/>
    </location>
</feature>
<evidence type="ECO:0000313" key="10">
    <source>
        <dbReference type="Proteomes" id="UP000443843"/>
    </source>
</evidence>
<organism evidence="9 10">
    <name type="scientific">Pseudooceanicola pacificus</name>
    <dbReference type="NCBI Taxonomy" id="2676438"/>
    <lineage>
        <taxon>Bacteria</taxon>
        <taxon>Pseudomonadati</taxon>
        <taxon>Pseudomonadota</taxon>
        <taxon>Alphaproteobacteria</taxon>
        <taxon>Rhodobacterales</taxon>
        <taxon>Paracoccaceae</taxon>
        <taxon>Pseudooceanicola</taxon>
    </lineage>
</organism>
<dbReference type="PANTHER" id="PTHR33362">
    <property type="entry name" value="SIALIC ACID TRAP TRANSPORTER PERMEASE PROTEIN SIAT-RELATED"/>
    <property type="match status" value="1"/>
</dbReference>
<feature type="transmembrane region" description="Helical" evidence="7">
    <location>
        <begin position="210"/>
        <end position="232"/>
    </location>
</feature>
<gene>
    <name evidence="9" type="ORF">GLS40_08280</name>
</gene>
<evidence type="ECO:0000256" key="2">
    <source>
        <dbReference type="ARBA" id="ARBA00022475"/>
    </source>
</evidence>
<dbReference type="Proteomes" id="UP000443843">
    <property type="component" value="Unassembled WGS sequence"/>
</dbReference>
<feature type="transmembrane region" description="Helical" evidence="7">
    <location>
        <begin position="166"/>
        <end position="190"/>
    </location>
</feature>
<evidence type="ECO:0000256" key="3">
    <source>
        <dbReference type="ARBA" id="ARBA00022519"/>
    </source>
</evidence>
<evidence type="ECO:0000256" key="1">
    <source>
        <dbReference type="ARBA" id="ARBA00004429"/>
    </source>
</evidence>
<feature type="transmembrane region" description="Helical" evidence="7">
    <location>
        <begin position="396"/>
        <end position="417"/>
    </location>
</feature>
<dbReference type="PIRSF" id="PIRSF006066">
    <property type="entry name" value="HI0050"/>
    <property type="match status" value="1"/>
</dbReference>
<evidence type="ECO:0000256" key="4">
    <source>
        <dbReference type="ARBA" id="ARBA00022692"/>
    </source>
</evidence>
<feature type="transmembrane region" description="Helical" evidence="7">
    <location>
        <begin position="310"/>
        <end position="337"/>
    </location>
</feature>
<feature type="transmembrane region" description="Helical" evidence="7">
    <location>
        <begin position="134"/>
        <end position="160"/>
    </location>
</feature>
<dbReference type="RefSeq" id="WP_160382295.1">
    <property type="nucleotide sequence ID" value="NZ_WNXQ01000004.1"/>
</dbReference>
<comment type="caution">
    <text evidence="7">Lacks conserved residue(s) required for the propagation of feature annotation.</text>
</comment>
<feature type="transmembrane region" description="Helical" evidence="7">
    <location>
        <begin position="370"/>
        <end position="389"/>
    </location>
</feature>
<keyword evidence="6 7" id="KW-0472">Membrane</keyword>
<evidence type="ECO:0000259" key="8">
    <source>
        <dbReference type="Pfam" id="PF06808"/>
    </source>
</evidence>
<reference evidence="9 10" key="1">
    <citation type="submission" date="2019-11" db="EMBL/GenBank/DDBJ databases">
        <title>Pseudooceanicola pacifica sp. nov., isolated from deep-sea sediment of the Pacific Ocean.</title>
        <authorList>
            <person name="Lyu L."/>
        </authorList>
    </citation>
    <scope>NUCLEOTIDE SEQUENCE [LARGE SCALE GENOMIC DNA]</scope>
    <source>
        <strain evidence="9 10">216_PA32_1</strain>
    </source>
</reference>
<keyword evidence="4 7" id="KW-0812">Transmembrane</keyword>
<protein>
    <recommendedName>
        <fullName evidence="7">TRAP transporter large permease protein</fullName>
    </recommendedName>
</protein>
<dbReference type="InterPro" id="IPR004681">
    <property type="entry name" value="TRAP_DctM"/>
</dbReference>
<evidence type="ECO:0000313" key="9">
    <source>
        <dbReference type="EMBL" id="MWB78015.1"/>
    </source>
</evidence>
<dbReference type="GO" id="GO:0022857">
    <property type="term" value="F:transmembrane transporter activity"/>
    <property type="evidence" value="ECO:0007669"/>
    <property type="project" value="UniProtKB-UniRule"/>
</dbReference>
<keyword evidence="2" id="KW-1003">Cell membrane</keyword>
<evidence type="ECO:0000256" key="6">
    <source>
        <dbReference type="ARBA" id="ARBA00023136"/>
    </source>
</evidence>
<accession>A0A844W4L9</accession>
<dbReference type="EMBL" id="WNXQ01000004">
    <property type="protein sequence ID" value="MWB78015.1"/>
    <property type="molecule type" value="Genomic_DNA"/>
</dbReference>
<dbReference type="NCBIfam" id="TIGR00786">
    <property type="entry name" value="dctM"/>
    <property type="match status" value="1"/>
</dbReference>
<proteinExistence type="inferred from homology"/>
<keyword evidence="7" id="KW-0813">Transport</keyword>
<comment type="caution">
    <text evidence="9">The sequence shown here is derived from an EMBL/GenBank/DDBJ whole genome shotgun (WGS) entry which is preliminary data.</text>
</comment>